<dbReference type="Pfam" id="PF09420">
    <property type="entry name" value="Nop16"/>
    <property type="match status" value="1"/>
</dbReference>
<evidence type="ECO:0000256" key="4">
    <source>
        <dbReference type="ARBA" id="ARBA00023242"/>
    </source>
</evidence>
<comment type="similarity">
    <text evidence="2">Belongs to the NOP16 family.</text>
</comment>
<dbReference type="GO" id="GO:0042273">
    <property type="term" value="P:ribosomal large subunit biogenesis"/>
    <property type="evidence" value="ECO:0007669"/>
    <property type="project" value="TreeGrafter"/>
</dbReference>
<proteinExistence type="evidence at transcript level"/>
<dbReference type="PANTHER" id="PTHR13243">
    <property type="entry name" value="HSPC111 PROTEIN-RELATED"/>
    <property type="match status" value="1"/>
</dbReference>
<sequence>MGKQLRKTRMRKTYMYNVNRKRLNQKINGTGKIKDPIIKQAFENKKSISKNLDEMGLANDPNKSLGLPNNKKDRLKLKKTLINGFVEEDIKQEKLEDCEKFPKIHVAKTLEEKSKVLRESKFRLPKGQVKWITYCMDKHGFDYKAMSLDRKNYYQETWRQIRAKIKKFLSIPEQCTPYLEKKGFLDNELDPNDSIWKEYTSDDEEV</sequence>
<name>U5EUY2_9DIPT</name>
<evidence type="ECO:0000256" key="3">
    <source>
        <dbReference type="ARBA" id="ARBA00015522"/>
    </source>
</evidence>
<dbReference type="EMBL" id="GANO01002120">
    <property type="protein sequence ID" value="JAB57751.1"/>
    <property type="molecule type" value="mRNA"/>
</dbReference>
<reference evidence="5" key="1">
    <citation type="journal article" date="2014" name="Insect Biochem. Mol. Biol.">
        <title>An insight into the sialome of the frog biting fly, Corethrella appendiculata.</title>
        <authorList>
            <person name="Ribeiro J.M.C."/>
            <person name="Chagas A.C."/>
            <person name="Pham V.M."/>
            <person name="Lounibos L.P."/>
            <person name="Calvo E."/>
        </authorList>
    </citation>
    <scope>NUCLEOTIDE SEQUENCE</scope>
    <source>
        <tissue evidence="5">Salivary glands</tissue>
    </source>
</reference>
<dbReference type="PANTHER" id="PTHR13243:SF1">
    <property type="entry name" value="NUCLEOLAR PROTEIN 16"/>
    <property type="match status" value="1"/>
</dbReference>
<accession>U5EUY2</accession>
<comment type="subcellular location">
    <subcellularLocation>
        <location evidence="1">Nucleus</location>
        <location evidence="1">Nucleolus</location>
    </subcellularLocation>
</comment>
<keyword evidence="4" id="KW-0539">Nucleus</keyword>
<evidence type="ECO:0000256" key="1">
    <source>
        <dbReference type="ARBA" id="ARBA00004604"/>
    </source>
</evidence>
<dbReference type="AlphaFoldDB" id="U5EUY2"/>
<dbReference type="GO" id="GO:0005730">
    <property type="term" value="C:nucleolus"/>
    <property type="evidence" value="ECO:0007669"/>
    <property type="project" value="UniProtKB-SubCell"/>
</dbReference>
<dbReference type="InterPro" id="IPR019002">
    <property type="entry name" value="Ribosome_biogenesis_Nop16"/>
</dbReference>
<evidence type="ECO:0000313" key="5">
    <source>
        <dbReference type="EMBL" id="JAB57751.1"/>
    </source>
</evidence>
<evidence type="ECO:0000256" key="2">
    <source>
        <dbReference type="ARBA" id="ARBA00008479"/>
    </source>
</evidence>
<organism evidence="5">
    <name type="scientific">Corethrella appendiculata</name>
    <dbReference type="NCBI Taxonomy" id="1370023"/>
    <lineage>
        <taxon>Eukaryota</taxon>
        <taxon>Metazoa</taxon>
        <taxon>Ecdysozoa</taxon>
        <taxon>Arthropoda</taxon>
        <taxon>Hexapoda</taxon>
        <taxon>Insecta</taxon>
        <taxon>Pterygota</taxon>
        <taxon>Neoptera</taxon>
        <taxon>Endopterygota</taxon>
        <taxon>Diptera</taxon>
        <taxon>Nematocera</taxon>
        <taxon>Culicoidea</taxon>
        <taxon>Chaoboridae</taxon>
        <taxon>Corethrella</taxon>
    </lineage>
</organism>
<protein>
    <recommendedName>
        <fullName evidence="3">Nucleolar protein 16</fullName>
    </recommendedName>
</protein>